<evidence type="ECO:0000313" key="15">
    <source>
        <dbReference type="Proteomes" id="UP000295758"/>
    </source>
</evidence>
<evidence type="ECO:0000313" key="5">
    <source>
        <dbReference type="EMBL" id="PXV67909.1"/>
    </source>
</evidence>
<reference evidence="8 12" key="1">
    <citation type="submission" date="2016-10" db="EMBL/GenBank/DDBJ databases">
        <authorList>
            <person name="de Groot N.N."/>
        </authorList>
    </citation>
    <scope>NUCLEOTIDE SEQUENCE [LARGE SCALE GENOMIC DNA]</scope>
    <source>
        <strain evidence="8 12">WG7</strain>
    </source>
</reference>
<dbReference type="Proteomes" id="UP000324896">
    <property type="component" value="Unassembled WGS sequence"/>
</dbReference>
<evidence type="ECO:0000313" key="8">
    <source>
        <dbReference type="EMBL" id="SDI58192.1"/>
    </source>
</evidence>
<reference evidence="11 13" key="2">
    <citation type="submission" date="2016-10" db="EMBL/GenBank/DDBJ databases">
        <authorList>
            <person name="Varghese N."/>
            <person name="Submissions S."/>
        </authorList>
    </citation>
    <scope>NUCLEOTIDE SEQUENCE [LARGE SCALE GENOMIC DNA]</scope>
    <source>
        <strain evidence="6 16">WG10</strain>
        <strain evidence="7 13">WG2</strain>
        <strain evidence="9 11">WG5</strain>
    </source>
</reference>
<dbReference type="EMBL" id="FNBJ01000010">
    <property type="protein sequence ID" value="SDF35681.1"/>
    <property type="molecule type" value="Genomic_DNA"/>
</dbReference>
<reference evidence="10 15" key="4">
    <citation type="submission" date="2019-03" db="EMBL/GenBank/DDBJ databases">
        <title>Deep subsurface shale carbon reservoir microbial communities from Ohio and West Virginia, USA.</title>
        <authorList>
            <person name="Wrighton K."/>
        </authorList>
    </citation>
    <scope>NUCLEOTIDE SEQUENCE [LARGE SCALE GENOMIC DNA]</scope>
    <source>
        <strain evidence="10 15">UTICA-S4D12</strain>
    </source>
</reference>
<dbReference type="Pfam" id="PF25967">
    <property type="entry name" value="RND-MFP_C"/>
    <property type="match status" value="1"/>
</dbReference>
<evidence type="ECO:0000313" key="14">
    <source>
        <dbReference type="Proteomes" id="UP000247389"/>
    </source>
</evidence>
<dbReference type="SUPFAM" id="SSF111369">
    <property type="entry name" value="HlyD-like secretion proteins"/>
    <property type="match status" value="3"/>
</dbReference>
<feature type="domain" description="Multidrug resistance protein MdtA-like C-terminal permuted SH3" evidence="3">
    <location>
        <begin position="324"/>
        <end position="380"/>
    </location>
</feature>
<dbReference type="Gene3D" id="2.40.50.100">
    <property type="match status" value="2"/>
</dbReference>
<evidence type="ECO:0000313" key="16">
    <source>
        <dbReference type="Proteomes" id="UP000324896"/>
    </source>
</evidence>
<feature type="domain" description="CzcB-like barrel-sandwich hybrid" evidence="4">
    <location>
        <begin position="54"/>
        <end position="231"/>
    </location>
</feature>
<dbReference type="PANTHER" id="PTHR30469:SF20">
    <property type="entry name" value="EFFLUX RND TRANSPORTER PERIPLASMIC ADAPTOR SUBUNIT"/>
    <property type="match status" value="1"/>
</dbReference>
<name>A0A1G6QAU5_9FIRM</name>
<comment type="similarity">
    <text evidence="1">Belongs to the membrane fusion protein (MFP) (TC 8.A.1) family.</text>
</comment>
<evidence type="ECO:0000313" key="12">
    <source>
        <dbReference type="Proteomes" id="UP000198945"/>
    </source>
</evidence>
<dbReference type="Gene3D" id="2.40.30.170">
    <property type="match status" value="1"/>
</dbReference>
<dbReference type="Proteomes" id="UP000247389">
    <property type="component" value="Unassembled WGS sequence"/>
</dbReference>
<organism evidence="6 16">
    <name type="scientific">Halanaerobium congolense</name>
    <dbReference type="NCBI Taxonomy" id="54121"/>
    <lineage>
        <taxon>Bacteria</taxon>
        <taxon>Bacillati</taxon>
        <taxon>Bacillota</taxon>
        <taxon>Clostridia</taxon>
        <taxon>Halanaerobiales</taxon>
        <taxon>Halanaerobiaceae</taxon>
        <taxon>Halanaerobium</taxon>
    </lineage>
</organism>
<dbReference type="EMBL" id="SOAA01000001">
    <property type="protein sequence ID" value="TDS35311.1"/>
    <property type="molecule type" value="Genomic_DNA"/>
</dbReference>
<dbReference type="InterPro" id="IPR058647">
    <property type="entry name" value="BSH_CzcB-like"/>
</dbReference>
<dbReference type="Gene3D" id="2.40.420.20">
    <property type="match status" value="1"/>
</dbReference>
<dbReference type="NCBIfam" id="TIGR01730">
    <property type="entry name" value="RND_mfp"/>
    <property type="match status" value="1"/>
</dbReference>
<dbReference type="EMBL" id="FNEH01000009">
    <property type="protein sequence ID" value="SDI58192.1"/>
    <property type="molecule type" value="Genomic_DNA"/>
</dbReference>
<keyword evidence="13" id="KW-1185">Reference proteome</keyword>
<dbReference type="AlphaFoldDB" id="A0A1G6QAU5"/>
<dbReference type="RefSeq" id="WP_158531820.1">
    <property type="nucleotide sequence ID" value="NZ_FMYT01000017.1"/>
</dbReference>
<dbReference type="Proteomes" id="UP000199519">
    <property type="component" value="Unassembled WGS sequence"/>
</dbReference>
<accession>A0A1G6QAU5</accession>
<dbReference type="EMBL" id="FMYT01000017">
    <property type="protein sequence ID" value="SDC89331.1"/>
    <property type="molecule type" value="Genomic_DNA"/>
</dbReference>
<sequence length="392" mass="43081">MLATVVGGCVKNEKEDNTKKIIRSVNYQQVELKTTNNSYNYSGSLKAEVNSNLAFRVAGKIDRFLVTVGEKVEQGNTLAQLDQSDYLLQVNSIKSKVKQAETAVSRAHFKVDQVKAGITSIKAKLNQAKNNYQRIRILYQNDNVSKSAYDQARAEKEIAAAQLEQTKAQLKEAENGVEVAKSTVTAYQKQLELAQLKLKYTDLKAPISGVIVSKHRETGEVVDAGIPVLTIDSDQGLEVTVFVDEGVISRIKRGTKAVVSVDAIEDDTLKAEVTKIGRNQVGYQGNYPVTLKLLADSKKLKTGMTAVVKFQQLQEDQKIIVEPTAVAADQQGNFVYQLQKHQDYAKVQKRRVIVGELRAEGLEIVSGLEAGSLIVTKGVNTITNGEEVKLLN</sequence>
<dbReference type="PANTHER" id="PTHR30469">
    <property type="entry name" value="MULTIDRUG RESISTANCE PROTEIN MDTA"/>
    <property type="match status" value="1"/>
</dbReference>
<dbReference type="Gene3D" id="1.10.287.470">
    <property type="entry name" value="Helix hairpin bin"/>
    <property type="match status" value="1"/>
</dbReference>
<evidence type="ECO:0000313" key="6">
    <source>
        <dbReference type="EMBL" id="SDC89331.1"/>
    </source>
</evidence>
<evidence type="ECO:0000313" key="13">
    <source>
        <dbReference type="Proteomes" id="UP000199519"/>
    </source>
</evidence>
<dbReference type="InterPro" id="IPR058627">
    <property type="entry name" value="MdtA-like_C"/>
</dbReference>
<protein>
    <submittedName>
        <fullName evidence="5">RND family efflux transporter MFP subunit</fullName>
    </submittedName>
    <submittedName>
        <fullName evidence="6">RND family efflux transporter, MFP subunit</fullName>
    </submittedName>
</protein>
<keyword evidence="2" id="KW-0175">Coiled coil</keyword>
<evidence type="ECO:0000256" key="2">
    <source>
        <dbReference type="SAM" id="Coils"/>
    </source>
</evidence>
<evidence type="ECO:0000313" key="10">
    <source>
        <dbReference type="EMBL" id="TDS35311.1"/>
    </source>
</evidence>
<gene>
    <name evidence="10" type="ORF">BY453_10125</name>
    <name evidence="5" type="ORF">C8C78_10635</name>
    <name evidence="6" type="ORF">SAMN04488597_11723</name>
    <name evidence="7" type="ORF">SAMN04488598_11061</name>
    <name evidence="9" type="ORF">SAMN04515652_11062</name>
    <name evidence="8" type="ORF">SAMN04515654_10920</name>
</gene>
<dbReference type="GO" id="GO:1990281">
    <property type="term" value="C:efflux pump complex"/>
    <property type="evidence" value="ECO:0007669"/>
    <property type="project" value="TreeGrafter"/>
</dbReference>
<dbReference type="InterPro" id="IPR006143">
    <property type="entry name" value="RND_pump_MFP"/>
</dbReference>
<dbReference type="Pfam" id="PF25973">
    <property type="entry name" value="BSH_CzcB"/>
    <property type="match status" value="1"/>
</dbReference>
<evidence type="ECO:0000313" key="9">
    <source>
        <dbReference type="EMBL" id="SES89851.1"/>
    </source>
</evidence>
<evidence type="ECO:0000259" key="4">
    <source>
        <dbReference type="Pfam" id="PF25973"/>
    </source>
</evidence>
<evidence type="ECO:0000313" key="7">
    <source>
        <dbReference type="EMBL" id="SDF35681.1"/>
    </source>
</evidence>
<proteinExistence type="inferred from homology"/>
<dbReference type="Proteomes" id="UP000198945">
    <property type="component" value="Unassembled WGS sequence"/>
</dbReference>
<dbReference type="Proteomes" id="UP000295758">
    <property type="component" value="Unassembled WGS sequence"/>
</dbReference>
<feature type="coiled-coil region" evidence="2">
    <location>
        <begin position="111"/>
        <end position="190"/>
    </location>
</feature>
<dbReference type="EMBL" id="QICM01000006">
    <property type="protein sequence ID" value="PXV67909.1"/>
    <property type="molecule type" value="Genomic_DNA"/>
</dbReference>
<evidence type="ECO:0000259" key="3">
    <source>
        <dbReference type="Pfam" id="PF25967"/>
    </source>
</evidence>
<evidence type="ECO:0000256" key="1">
    <source>
        <dbReference type="ARBA" id="ARBA00009477"/>
    </source>
</evidence>
<dbReference type="Proteomes" id="UP000198612">
    <property type="component" value="Unassembled WGS sequence"/>
</dbReference>
<evidence type="ECO:0000313" key="11">
    <source>
        <dbReference type="Proteomes" id="UP000198612"/>
    </source>
</evidence>
<dbReference type="GO" id="GO:0015562">
    <property type="term" value="F:efflux transmembrane transporter activity"/>
    <property type="evidence" value="ECO:0007669"/>
    <property type="project" value="TreeGrafter"/>
</dbReference>
<dbReference type="EMBL" id="FOHG01000010">
    <property type="protein sequence ID" value="SES89851.1"/>
    <property type="molecule type" value="Genomic_DNA"/>
</dbReference>
<reference evidence="5 14" key="3">
    <citation type="submission" date="2018-04" db="EMBL/GenBank/DDBJ databases">
        <title>Subsurface microbial communities from deep shales in Ohio and West Virginia, USA.</title>
        <authorList>
            <person name="Wrighton K."/>
        </authorList>
    </citation>
    <scope>NUCLEOTIDE SEQUENCE [LARGE SCALE GENOMIC DNA]</scope>
    <source>
        <strain evidence="5 14">MSL28</strain>
    </source>
</reference>